<dbReference type="InterPro" id="IPR036259">
    <property type="entry name" value="MFS_trans_sf"/>
</dbReference>
<organism evidence="9 10">
    <name type="scientific">Actinospica acidithermotolerans</name>
    <dbReference type="NCBI Taxonomy" id="2828514"/>
    <lineage>
        <taxon>Bacteria</taxon>
        <taxon>Bacillati</taxon>
        <taxon>Actinomycetota</taxon>
        <taxon>Actinomycetes</taxon>
        <taxon>Catenulisporales</taxon>
        <taxon>Actinospicaceae</taxon>
        <taxon>Actinospica</taxon>
    </lineage>
</organism>
<dbReference type="PROSITE" id="PS50850">
    <property type="entry name" value="MFS"/>
    <property type="match status" value="1"/>
</dbReference>
<name>A0A941IHC2_9ACTN</name>
<feature type="transmembrane region" description="Helical" evidence="7">
    <location>
        <begin position="230"/>
        <end position="250"/>
    </location>
</feature>
<gene>
    <name evidence="9" type="ORF">KDK95_12120</name>
</gene>
<feature type="transmembrane region" description="Helical" evidence="7">
    <location>
        <begin position="358"/>
        <end position="384"/>
    </location>
</feature>
<evidence type="ECO:0000256" key="1">
    <source>
        <dbReference type="ARBA" id="ARBA00004651"/>
    </source>
</evidence>
<feature type="transmembrane region" description="Helical" evidence="7">
    <location>
        <begin position="330"/>
        <end position="352"/>
    </location>
</feature>
<dbReference type="PANTHER" id="PTHR42718">
    <property type="entry name" value="MAJOR FACILITATOR SUPERFAMILY MULTIDRUG TRANSPORTER MFSC"/>
    <property type="match status" value="1"/>
</dbReference>
<feature type="transmembrane region" description="Helical" evidence="7">
    <location>
        <begin position="432"/>
        <end position="451"/>
    </location>
</feature>
<dbReference type="RefSeq" id="WP_212518200.1">
    <property type="nucleotide sequence ID" value="NZ_JAGSOH010000027.1"/>
</dbReference>
<keyword evidence="5 7" id="KW-1133">Transmembrane helix</keyword>
<feature type="transmembrane region" description="Helical" evidence="7">
    <location>
        <begin position="141"/>
        <end position="163"/>
    </location>
</feature>
<reference evidence="9" key="1">
    <citation type="submission" date="2021-04" db="EMBL/GenBank/DDBJ databases">
        <title>Genome based classification of Actinospica acidithermotolerans sp. nov., an actinobacterium isolated from an Indonesian hot spring.</title>
        <authorList>
            <person name="Kusuma A.B."/>
            <person name="Putra K.E."/>
            <person name="Nafisah S."/>
            <person name="Loh J."/>
            <person name="Nouioui I."/>
            <person name="Goodfellow M."/>
        </authorList>
    </citation>
    <scope>NUCLEOTIDE SEQUENCE</scope>
    <source>
        <strain evidence="9">MGRD01-02</strain>
    </source>
</reference>
<evidence type="ECO:0000313" key="10">
    <source>
        <dbReference type="Proteomes" id="UP000676325"/>
    </source>
</evidence>
<feature type="transmembrane region" description="Helical" evidence="7">
    <location>
        <begin position="84"/>
        <end position="103"/>
    </location>
</feature>
<dbReference type="InterPro" id="IPR011701">
    <property type="entry name" value="MFS"/>
</dbReference>
<dbReference type="Gene3D" id="1.20.1250.20">
    <property type="entry name" value="MFS general substrate transporter like domains"/>
    <property type="match status" value="1"/>
</dbReference>
<dbReference type="Pfam" id="PF07690">
    <property type="entry name" value="MFS_1"/>
    <property type="match status" value="2"/>
</dbReference>
<keyword evidence="10" id="KW-1185">Reference proteome</keyword>
<dbReference type="InterPro" id="IPR020846">
    <property type="entry name" value="MFS_dom"/>
</dbReference>
<evidence type="ECO:0000256" key="5">
    <source>
        <dbReference type="ARBA" id="ARBA00022989"/>
    </source>
</evidence>
<comment type="caution">
    <text evidence="9">The sequence shown here is derived from an EMBL/GenBank/DDBJ whole genome shotgun (WGS) entry which is preliminary data.</text>
</comment>
<keyword evidence="3" id="KW-1003">Cell membrane</keyword>
<sequence length="464" mass="47760">MRISARSSEPGAFSRPTALLVAGAMFMELLDGTALTTAAPRAAAAFGVPSAAMAVPISAYLVTVAAFIPVGGWAVDRFGGRRTFAAAVTLFTVASALCALAPDLPLLDLARIAQGIGGALMVPVGRLVVLRGIRRDEVIRAVAFLTWPALAAPLLGPVVGGFLATYASWRWIFLLNVPLGITALCCVRAIPAERGEPRRLDVPGWWWSAACLASLTAAASFEAIAGSNPWLAAGCLLAAVLTGTLAIRRLRSAEAPLLRLNALRIRTFRFAHAGGSVYRVAINAVAFLVPLLFVDAFGWTAAHAGAAFIALYAGNLGIKPATTPLLKRFGFRTVVLGAVVGAVITTALIATLTAQTPIVLIVALLVASGSFRSIGFTVYNTVAYADVSATELTDANTLSSALQQVAMGLGAAAGALALRLTGALGVHDVYQGAFIVVAVALLIPAIEAALLPRDVGSALTAEAS</sequence>
<feature type="transmembrane region" description="Helical" evidence="7">
    <location>
        <begin position="202"/>
        <end position="224"/>
    </location>
</feature>
<dbReference type="SUPFAM" id="SSF103473">
    <property type="entry name" value="MFS general substrate transporter"/>
    <property type="match status" value="1"/>
</dbReference>
<evidence type="ECO:0000256" key="2">
    <source>
        <dbReference type="ARBA" id="ARBA00022448"/>
    </source>
</evidence>
<protein>
    <submittedName>
        <fullName evidence="9">MFS transporter</fullName>
    </submittedName>
</protein>
<evidence type="ECO:0000259" key="8">
    <source>
        <dbReference type="PROSITE" id="PS50850"/>
    </source>
</evidence>
<dbReference type="EMBL" id="JAGSOH010000027">
    <property type="protein sequence ID" value="MBR7827054.1"/>
    <property type="molecule type" value="Genomic_DNA"/>
</dbReference>
<dbReference type="PANTHER" id="PTHR42718:SF46">
    <property type="entry name" value="BLR6921 PROTEIN"/>
    <property type="match status" value="1"/>
</dbReference>
<dbReference type="AlphaFoldDB" id="A0A941IHC2"/>
<accession>A0A941IHC2</accession>
<feature type="domain" description="Major facilitator superfamily (MFS) profile" evidence="8">
    <location>
        <begin position="17"/>
        <end position="456"/>
    </location>
</feature>
<keyword evidence="2" id="KW-0813">Transport</keyword>
<feature type="transmembrane region" description="Helical" evidence="7">
    <location>
        <begin position="109"/>
        <end position="129"/>
    </location>
</feature>
<evidence type="ECO:0000256" key="4">
    <source>
        <dbReference type="ARBA" id="ARBA00022692"/>
    </source>
</evidence>
<evidence type="ECO:0000256" key="3">
    <source>
        <dbReference type="ARBA" id="ARBA00022475"/>
    </source>
</evidence>
<feature type="transmembrane region" description="Helical" evidence="7">
    <location>
        <begin position="299"/>
        <end position="318"/>
    </location>
</feature>
<feature type="transmembrane region" description="Helical" evidence="7">
    <location>
        <begin position="169"/>
        <end position="190"/>
    </location>
</feature>
<comment type="subcellular location">
    <subcellularLocation>
        <location evidence="1">Cell membrane</location>
        <topology evidence="1">Multi-pass membrane protein</topology>
    </subcellularLocation>
</comment>
<dbReference type="GO" id="GO:0022857">
    <property type="term" value="F:transmembrane transporter activity"/>
    <property type="evidence" value="ECO:0007669"/>
    <property type="project" value="InterPro"/>
</dbReference>
<dbReference type="GO" id="GO:0005886">
    <property type="term" value="C:plasma membrane"/>
    <property type="evidence" value="ECO:0007669"/>
    <property type="project" value="UniProtKB-SubCell"/>
</dbReference>
<keyword evidence="6 7" id="KW-0472">Membrane</keyword>
<dbReference type="Proteomes" id="UP000676325">
    <property type="component" value="Unassembled WGS sequence"/>
</dbReference>
<evidence type="ECO:0000256" key="6">
    <source>
        <dbReference type="ARBA" id="ARBA00023136"/>
    </source>
</evidence>
<proteinExistence type="predicted"/>
<evidence type="ECO:0000256" key="7">
    <source>
        <dbReference type="SAM" id="Phobius"/>
    </source>
</evidence>
<feature type="transmembrane region" description="Helical" evidence="7">
    <location>
        <begin position="54"/>
        <end position="75"/>
    </location>
</feature>
<feature type="transmembrane region" description="Helical" evidence="7">
    <location>
        <begin position="270"/>
        <end position="293"/>
    </location>
</feature>
<dbReference type="Gene3D" id="1.20.1720.10">
    <property type="entry name" value="Multidrug resistance protein D"/>
    <property type="match status" value="1"/>
</dbReference>
<keyword evidence="4 7" id="KW-0812">Transmembrane</keyword>
<evidence type="ECO:0000313" key="9">
    <source>
        <dbReference type="EMBL" id="MBR7827054.1"/>
    </source>
</evidence>